<dbReference type="GeneID" id="58105894"/>
<dbReference type="RefSeq" id="WP_017175335.1">
    <property type="nucleotide sequence ID" value="NZ_CP014567.1"/>
</dbReference>
<dbReference type="AlphaFoldDB" id="A0A6N0I342"/>
<dbReference type="Proteomes" id="UP000509636">
    <property type="component" value="Chromosome"/>
</dbReference>
<keyword evidence="2" id="KW-0547">Nucleotide-binding</keyword>
<dbReference type="Pfam" id="PF01695">
    <property type="entry name" value="IstB_IS21"/>
    <property type="match status" value="1"/>
</dbReference>
<proteinExistence type="predicted"/>
<evidence type="ECO:0000313" key="3">
    <source>
        <dbReference type="EMBL" id="QKQ29018.1"/>
    </source>
</evidence>
<keyword evidence="2" id="KW-0067">ATP-binding</keyword>
<organism evidence="3 4">
    <name type="scientific">Staphylococcus hominis</name>
    <dbReference type="NCBI Taxonomy" id="1290"/>
    <lineage>
        <taxon>Bacteria</taxon>
        <taxon>Bacillati</taxon>
        <taxon>Bacillota</taxon>
        <taxon>Bacilli</taxon>
        <taxon>Bacillales</taxon>
        <taxon>Staphylococcaceae</taxon>
        <taxon>Staphylococcus</taxon>
    </lineage>
</organism>
<dbReference type="GO" id="GO:0051301">
    <property type="term" value="P:cell division"/>
    <property type="evidence" value="ECO:0007669"/>
    <property type="project" value="UniProtKB-KW"/>
</dbReference>
<dbReference type="CDD" id="cd00009">
    <property type="entry name" value="AAA"/>
    <property type="match status" value="1"/>
</dbReference>
<dbReference type="EMBL" id="JAGHKT020000010">
    <property type="protein sequence ID" value="MCM5672670.1"/>
    <property type="molecule type" value="Genomic_DNA"/>
</dbReference>
<dbReference type="GO" id="GO:0006260">
    <property type="term" value="P:DNA replication"/>
    <property type="evidence" value="ECO:0007669"/>
    <property type="project" value="TreeGrafter"/>
</dbReference>
<dbReference type="Proteomes" id="UP000665944">
    <property type="component" value="Unassembled WGS sequence"/>
</dbReference>
<accession>A0A6N0I342</accession>
<dbReference type="EMBL" id="CP054550">
    <property type="protein sequence ID" value="QKQ29018.1"/>
    <property type="molecule type" value="Genomic_DNA"/>
</dbReference>
<feature type="domain" description="IstB-like ATP-binding" evidence="1">
    <location>
        <begin position="91"/>
        <end position="262"/>
    </location>
</feature>
<keyword evidence="5" id="KW-1185">Reference proteome</keyword>
<dbReference type="KEGG" id="shom:EGX58_03450"/>
<evidence type="ECO:0000313" key="5">
    <source>
        <dbReference type="Proteomes" id="UP000665944"/>
    </source>
</evidence>
<evidence type="ECO:0000313" key="4">
    <source>
        <dbReference type="Proteomes" id="UP000509636"/>
    </source>
</evidence>
<reference evidence="2 5" key="2">
    <citation type="submission" date="2022-06" db="EMBL/GenBank/DDBJ databases">
        <title>Staphylococcus hominis ShoR14 genome sequence.</title>
        <authorList>
            <person name="Yeo C.C."/>
            <person name="Chew C.H."/>
            <person name="Che Hamzah A.M."/>
            <person name="Al-Trad E.I."/>
        </authorList>
    </citation>
    <scope>NUCLEOTIDE SEQUENCE [LARGE SCALE GENOMIC DNA]</scope>
    <source>
        <strain evidence="2 5">ShoR14</strain>
    </source>
</reference>
<reference evidence="3 4" key="1">
    <citation type="submission" date="2019-09" db="EMBL/GenBank/DDBJ databases">
        <title>FDA dAtabase for Regulatory Grade micrObial Sequences (FDA-ARGOS): Supporting development and validation of Infectious Disease Dx tests.</title>
        <authorList>
            <person name="Sciortino C."/>
            <person name="Tallon L."/>
            <person name="Sadzewicz L."/>
            <person name="Vavikolanu K."/>
            <person name="Mehta A."/>
            <person name="Aluvathingal J."/>
            <person name="Nadendla S."/>
            <person name="Nandy P."/>
            <person name="Geyer C."/>
            <person name="Yan Y."/>
            <person name="Sichtig H."/>
        </authorList>
    </citation>
    <scope>NUCLEOTIDE SEQUENCE [LARGE SCALE GENOMIC DNA]</scope>
    <source>
        <strain evidence="3 4">FDAARGOS_661</strain>
    </source>
</reference>
<name>A0A6N0I342_STAHO</name>
<keyword evidence="3" id="KW-0131">Cell cycle</keyword>
<evidence type="ECO:0000313" key="2">
    <source>
        <dbReference type="EMBL" id="MCM5672670.1"/>
    </source>
</evidence>
<gene>
    <name evidence="3" type="primary">zapE</name>
    <name evidence="3" type="ORF">FOB69_06635</name>
    <name evidence="2" type="ORF">J7T32_007810</name>
</gene>
<dbReference type="PANTHER" id="PTHR30050:SF4">
    <property type="entry name" value="ATP-BINDING PROTEIN RV3427C IN INSERTION SEQUENCE-RELATED"/>
    <property type="match status" value="1"/>
</dbReference>
<keyword evidence="3" id="KW-0132">Cell division</keyword>
<sequence>MKSINDIDLKSKMRSELIEEQYNLKCDKCKNIYSYHKFRKSDGTIQIIRNGCECESIEKGKQSRSQHKANQKRLNIEKVFKQSMMNDDLLKAEFDNYKPTNKNLLEAKQILQKYAANFKPDQPKSLLLQGSYGIGKSHLAMSVVREVKKKGYTALFLDVTELVKAYRNTYNKNVAMTEKELDQMIRDVDLLVIDDYGTTVNDYGNEKLFSLTDMRTGKSNIITTNREALELSNNDDKAKRFSRLMKNTQIIKMHGTDYRLKDFKS</sequence>
<protein>
    <submittedName>
        <fullName evidence="2">ATP-binding protein</fullName>
    </submittedName>
    <submittedName>
        <fullName evidence="3">Cell division protein ZapE</fullName>
    </submittedName>
</protein>
<dbReference type="Gene3D" id="3.40.50.300">
    <property type="entry name" value="P-loop containing nucleotide triphosphate hydrolases"/>
    <property type="match status" value="1"/>
</dbReference>
<dbReference type="SUPFAM" id="SSF52540">
    <property type="entry name" value="P-loop containing nucleoside triphosphate hydrolases"/>
    <property type="match status" value="1"/>
</dbReference>
<dbReference type="GO" id="GO:0005524">
    <property type="term" value="F:ATP binding"/>
    <property type="evidence" value="ECO:0007669"/>
    <property type="project" value="UniProtKB-KW"/>
</dbReference>
<dbReference type="InterPro" id="IPR027417">
    <property type="entry name" value="P-loop_NTPase"/>
</dbReference>
<dbReference type="PANTHER" id="PTHR30050">
    <property type="entry name" value="CHROMOSOMAL REPLICATION INITIATOR PROTEIN DNAA"/>
    <property type="match status" value="1"/>
</dbReference>
<evidence type="ECO:0000259" key="1">
    <source>
        <dbReference type="Pfam" id="PF01695"/>
    </source>
</evidence>
<dbReference type="InterPro" id="IPR002611">
    <property type="entry name" value="IstB_ATP-bd"/>
</dbReference>